<proteinExistence type="inferred from homology"/>
<evidence type="ECO:0000256" key="8">
    <source>
        <dbReference type="ARBA" id="ARBA00022842"/>
    </source>
</evidence>
<dbReference type="EMBL" id="JAACJJ010000056">
    <property type="protein sequence ID" value="KAF5312442.1"/>
    <property type="molecule type" value="Genomic_DNA"/>
</dbReference>
<dbReference type="InterPro" id="IPR005135">
    <property type="entry name" value="Endo/exonuclease/phosphatase"/>
</dbReference>
<keyword evidence="11" id="KW-0443">Lipid metabolism</keyword>
<dbReference type="AlphaFoldDB" id="A0A8H5AYH4"/>
<evidence type="ECO:0000256" key="12">
    <source>
        <dbReference type="ARBA" id="ARBA00023136"/>
    </source>
</evidence>
<protein>
    <recommendedName>
        <fullName evidence="14">Endonuclease/exonuclease/phosphatase domain-containing protein</fullName>
    </recommendedName>
</protein>
<evidence type="ECO:0000256" key="10">
    <source>
        <dbReference type="ARBA" id="ARBA00022989"/>
    </source>
</evidence>
<feature type="domain" description="Endonuclease/exonuclease/phosphatase" evidence="14">
    <location>
        <begin position="11"/>
        <end position="257"/>
    </location>
</feature>
<dbReference type="Gene3D" id="3.60.10.10">
    <property type="entry name" value="Endonuclease/exonuclease/phosphatase"/>
    <property type="match status" value="1"/>
</dbReference>
<evidence type="ECO:0000256" key="3">
    <source>
        <dbReference type="ARBA" id="ARBA00004991"/>
    </source>
</evidence>
<gene>
    <name evidence="15" type="ORF">D9619_002631</name>
</gene>
<name>A0A8H5AYH4_9AGAR</name>
<dbReference type="InterPro" id="IPR038772">
    <property type="entry name" value="Sph/SMPD2-like"/>
</dbReference>
<dbReference type="GO" id="GO:0006665">
    <property type="term" value="P:sphingolipid metabolic process"/>
    <property type="evidence" value="ECO:0007669"/>
    <property type="project" value="UniProtKB-KW"/>
</dbReference>
<comment type="pathway">
    <text evidence="2">Lipid metabolism; sphingolipid metabolism.</text>
</comment>
<evidence type="ECO:0000256" key="9">
    <source>
        <dbReference type="ARBA" id="ARBA00022919"/>
    </source>
</evidence>
<evidence type="ECO:0000256" key="6">
    <source>
        <dbReference type="ARBA" id="ARBA00022723"/>
    </source>
</evidence>
<dbReference type="Pfam" id="PF03372">
    <property type="entry name" value="Exo_endo_phos"/>
    <property type="match status" value="1"/>
</dbReference>
<organism evidence="15 16">
    <name type="scientific">Psilocybe cf. subviscida</name>
    <dbReference type="NCBI Taxonomy" id="2480587"/>
    <lineage>
        <taxon>Eukaryota</taxon>
        <taxon>Fungi</taxon>
        <taxon>Dikarya</taxon>
        <taxon>Basidiomycota</taxon>
        <taxon>Agaricomycotina</taxon>
        <taxon>Agaricomycetes</taxon>
        <taxon>Agaricomycetidae</taxon>
        <taxon>Agaricales</taxon>
        <taxon>Agaricineae</taxon>
        <taxon>Strophariaceae</taxon>
        <taxon>Psilocybe</taxon>
    </lineage>
</organism>
<reference evidence="15 16" key="1">
    <citation type="journal article" date="2020" name="ISME J.">
        <title>Uncovering the hidden diversity of litter-decomposition mechanisms in mushroom-forming fungi.</title>
        <authorList>
            <person name="Floudas D."/>
            <person name="Bentzer J."/>
            <person name="Ahren D."/>
            <person name="Johansson T."/>
            <person name="Persson P."/>
            <person name="Tunlid A."/>
        </authorList>
    </citation>
    <scope>NUCLEOTIDE SEQUENCE [LARGE SCALE GENOMIC DNA]</scope>
    <source>
        <strain evidence="15 16">CBS 101986</strain>
    </source>
</reference>
<comment type="pathway">
    <text evidence="3">Sphingolipid metabolism.</text>
</comment>
<evidence type="ECO:0000313" key="16">
    <source>
        <dbReference type="Proteomes" id="UP000567179"/>
    </source>
</evidence>
<accession>A0A8H5AYH4</accession>
<dbReference type="PANTHER" id="PTHR16320">
    <property type="entry name" value="SPHINGOMYELINASE FAMILY MEMBER"/>
    <property type="match status" value="1"/>
</dbReference>
<keyword evidence="10 13" id="KW-1133">Transmembrane helix</keyword>
<comment type="similarity">
    <text evidence="4">Belongs to the neutral sphingomyelinase family.</text>
</comment>
<dbReference type="GO" id="GO:0046872">
    <property type="term" value="F:metal ion binding"/>
    <property type="evidence" value="ECO:0007669"/>
    <property type="project" value="UniProtKB-KW"/>
</dbReference>
<keyword evidence="7" id="KW-0378">Hydrolase</keyword>
<keyword evidence="5 13" id="KW-0812">Transmembrane</keyword>
<dbReference type="SUPFAM" id="SSF56219">
    <property type="entry name" value="DNase I-like"/>
    <property type="match status" value="1"/>
</dbReference>
<sequence>MLSDDNKIRVLSLNCWGLKYVSKNLDERIEAIAHQLSTATYDIIALQELWVFAHYERVRNRVSKNLPHSKFFYSGALGSGLAIFSRYPIISAAIHPYALNGTPIDVAGGDWFVGKAAAYVVIHHPALGQVQVFNTHLYAKGGEDGPEHNRAHRLVNAWQFAKLARTAAETGKYVIALGDFNSAPHTLPITVMLEHAGLKDAWTVTHPPINTAAVASAEDAIERLGITADSPVNSWTRGKLYARGTWGKRLDYILYRQPNRPGPKLEAVDSKVVFTELVPSTSFSHSDHFGLETTFEISENASPSTLPSKELSIETITTTVHALAACYRFSKERSKKELYIFALCIVLLIGLLVASSWLPRTWINPIFVLFTIFISWLGTTMLYEGFIFGNWECNALMNVIDELEIHSKGLDIIRRGSLSS</sequence>
<evidence type="ECO:0000256" key="2">
    <source>
        <dbReference type="ARBA" id="ARBA00004760"/>
    </source>
</evidence>
<evidence type="ECO:0000256" key="4">
    <source>
        <dbReference type="ARBA" id="ARBA00006335"/>
    </source>
</evidence>
<evidence type="ECO:0000256" key="11">
    <source>
        <dbReference type="ARBA" id="ARBA00023098"/>
    </source>
</evidence>
<keyword evidence="8" id="KW-0460">Magnesium</keyword>
<keyword evidence="12 13" id="KW-0472">Membrane</keyword>
<keyword evidence="6" id="KW-0479">Metal-binding</keyword>
<comment type="subcellular location">
    <subcellularLocation>
        <location evidence="1">Membrane</location>
        <topology evidence="1">Multi-pass membrane protein</topology>
    </subcellularLocation>
</comment>
<dbReference type="GO" id="GO:0016020">
    <property type="term" value="C:membrane"/>
    <property type="evidence" value="ECO:0007669"/>
    <property type="project" value="UniProtKB-SubCell"/>
</dbReference>
<feature type="transmembrane region" description="Helical" evidence="13">
    <location>
        <begin position="338"/>
        <end position="357"/>
    </location>
</feature>
<dbReference type="PANTHER" id="PTHR16320:SF24">
    <property type="entry name" value="PHOSPHODIESTERASE, PUTATIVE-RELATED"/>
    <property type="match status" value="1"/>
</dbReference>
<evidence type="ECO:0000256" key="5">
    <source>
        <dbReference type="ARBA" id="ARBA00022692"/>
    </source>
</evidence>
<dbReference type="Proteomes" id="UP000567179">
    <property type="component" value="Unassembled WGS sequence"/>
</dbReference>
<evidence type="ECO:0000256" key="1">
    <source>
        <dbReference type="ARBA" id="ARBA00004141"/>
    </source>
</evidence>
<evidence type="ECO:0000313" key="15">
    <source>
        <dbReference type="EMBL" id="KAF5312442.1"/>
    </source>
</evidence>
<feature type="transmembrane region" description="Helical" evidence="13">
    <location>
        <begin position="363"/>
        <end position="383"/>
    </location>
</feature>
<comment type="caution">
    <text evidence="15">The sequence shown here is derived from an EMBL/GenBank/DDBJ whole genome shotgun (WGS) entry which is preliminary data.</text>
</comment>
<dbReference type="GO" id="GO:0004767">
    <property type="term" value="F:sphingomyelin phosphodiesterase activity"/>
    <property type="evidence" value="ECO:0007669"/>
    <property type="project" value="InterPro"/>
</dbReference>
<evidence type="ECO:0000259" key="14">
    <source>
        <dbReference type="Pfam" id="PF03372"/>
    </source>
</evidence>
<dbReference type="OrthoDB" id="387657at2759"/>
<keyword evidence="16" id="KW-1185">Reference proteome</keyword>
<keyword evidence="9" id="KW-0746">Sphingolipid metabolism</keyword>
<dbReference type="InterPro" id="IPR036691">
    <property type="entry name" value="Endo/exonu/phosph_ase_sf"/>
</dbReference>
<evidence type="ECO:0000256" key="13">
    <source>
        <dbReference type="SAM" id="Phobius"/>
    </source>
</evidence>
<evidence type="ECO:0000256" key="7">
    <source>
        <dbReference type="ARBA" id="ARBA00022801"/>
    </source>
</evidence>